<reference evidence="7" key="2">
    <citation type="submission" date="2018-11" db="EMBL/GenBank/DDBJ databases">
        <title>Trombidioid mite genomics.</title>
        <authorList>
            <person name="Dong X."/>
        </authorList>
    </citation>
    <scope>NUCLEOTIDE SEQUENCE</scope>
    <source>
        <strain evidence="7">UoL-WK</strain>
    </source>
</reference>
<dbReference type="Proteomes" id="UP000285301">
    <property type="component" value="Unassembled WGS sequence"/>
</dbReference>
<evidence type="ECO:0000313" key="7">
    <source>
        <dbReference type="EMBL" id="RWS11314.1"/>
    </source>
</evidence>
<dbReference type="EMBL" id="NCKU01001768">
    <property type="protein sequence ID" value="RWS11314.1"/>
    <property type="molecule type" value="Genomic_DNA"/>
</dbReference>
<feature type="region of interest" description="Disordered" evidence="3">
    <location>
        <begin position="1"/>
        <end position="36"/>
    </location>
</feature>
<evidence type="ECO:0000256" key="1">
    <source>
        <dbReference type="ARBA" id="ARBA00009934"/>
    </source>
</evidence>
<comment type="caution">
    <text evidence="7">The sequence shown here is derived from an EMBL/GenBank/DDBJ whole genome shotgun (WGS) entry which is preliminary data.</text>
</comment>
<dbReference type="InterPro" id="IPR045864">
    <property type="entry name" value="aa-tRNA-synth_II/BPL/LPL"/>
</dbReference>
<comment type="similarity">
    <text evidence="1">Belongs to the biotin--protein ligase family.</text>
</comment>
<keyword evidence="2 7" id="KW-0436">Ligase</keyword>
<dbReference type="STRING" id="1965070.A0A3S3P3I6"/>
<sequence length="565" mass="63595">MSMVKGLPTALKDKRGESGQNHASAAQSGNKNNGLKRSEKPLNILVAIDDEILDEQQKLEQEQPYIANTIGGVHRKLSSTRPPSTLWITNSSTIFKSIKKLLLKIIGCERFTIYPITQEEIKTKPWQHTTALFIFIINSRKYKEEDEFLISVDKVVKEYISSDGLFVIYKLDELWENGDYIIGGEDGLKTNVFKQKLISKCGKKFLTGSSYTRNVEGRVIKFEDDDIDVVVPKLSVAHLITPDEDLIDDKFIRKVNDSKSPVYIAKNKEMITEPITRIPILVHSDINSVPPLFDFETYYANLASSRLGHHIIFSEVTTSSMNLVEPFTQFDGLVAVANQQIEGKGRGENQWITPKGGLAFTLHFQVSLASNLGQRLGFVQHLASLSIIKSVLNIPEYSHLELKLKWPNDIYWGEHSKIGGVIVTSRLEGNNVHCFIGCGLNVSNPSPTECIHSIIKQSIDPKSGEIPNLPLLSKEEILARSLNQLEVFLKKFEREGVQSFKNEYLRHWLHSGKCVRMANTKEVIIEGLDDQGYLLVKDVASGLLLSVHPDGNRFDMLNNLLVRKV</sequence>
<feature type="compositionally biased region" description="Polar residues" evidence="3">
    <location>
        <begin position="18"/>
        <end position="35"/>
    </location>
</feature>
<reference evidence="7 8" key="1">
    <citation type="journal article" date="2018" name="Gigascience">
        <title>Genomes of trombidid mites reveal novel predicted allergens and laterally-transferred genes associated with secondary metabolism.</title>
        <authorList>
            <person name="Dong X."/>
            <person name="Chaisiri K."/>
            <person name="Xia D."/>
            <person name="Armstrong S.D."/>
            <person name="Fang Y."/>
            <person name="Donnelly M.J."/>
            <person name="Kadowaki T."/>
            <person name="McGarry J.W."/>
            <person name="Darby A.C."/>
            <person name="Makepeace B.L."/>
        </authorList>
    </citation>
    <scope>NUCLEOTIDE SEQUENCE [LARGE SCALE GENOMIC DNA]</scope>
    <source>
        <strain evidence="7">UoL-WK</strain>
    </source>
</reference>
<dbReference type="AlphaFoldDB" id="A0A3S3P3I6"/>
<dbReference type="NCBIfam" id="TIGR00121">
    <property type="entry name" value="birA_ligase"/>
    <property type="match status" value="1"/>
</dbReference>
<evidence type="ECO:0000256" key="3">
    <source>
        <dbReference type="SAM" id="MobiDB-lite"/>
    </source>
</evidence>
<name>A0A3S3P3I6_9ACAR</name>
<dbReference type="PANTHER" id="PTHR12835">
    <property type="entry name" value="BIOTIN PROTEIN LIGASE"/>
    <property type="match status" value="1"/>
</dbReference>
<dbReference type="PANTHER" id="PTHR12835:SF5">
    <property type="entry name" value="BIOTIN--PROTEIN LIGASE"/>
    <property type="match status" value="1"/>
</dbReference>
<dbReference type="GO" id="GO:0004077">
    <property type="term" value="F:biotin--[biotin carboxyl-carrier protein] ligase activity"/>
    <property type="evidence" value="ECO:0007669"/>
    <property type="project" value="InterPro"/>
</dbReference>
<evidence type="ECO:0000313" key="6">
    <source>
        <dbReference type="EMBL" id="RWS11287.1"/>
    </source>
</evidence>
<keyword evidence="8" id="KW-1185">Reference proteome</keyword>
<organism evidence="7 8">
    <name type="scientific">Dinothrombium tinctorium</name>
    <dbReference type="NCBI Taxonomy" id="1965070"/>
    <lineage>
        <taxon>Eukaryota</taxon>
        <taxon>Metazoa</taxon>
        <taxon>Ecdysozoa</taxon>
        <taxon>Arthropoda</taxon>
        <taxon>Chelicerata</taxon>
        <taxon>Arachnida</taxon>
        <taxon>Acari</taxon>
        <taxon>Acariformes</taxon>
        <taxon>Trombidiformes</taxon>
        <taxon>Prostigmata</taxon>
        <taxon>Anystina</taxon>
        <taxon>Parasitengona</taxon>
        <taxon>Trombidioidea</taxon>
        <taxon>Trombidiidae</taxon>
        <taxon>Dinothrombium</taxon>
    </lineage>
</organism>
<dbReference type="OrthoDB" id="10250105at2759"/>
<evidence type="ECO:0000313" key="8">
    <source>
        <dbReference type="Proteomes" id="UP000285301"/>
    </source>
</evidence>
<evidence type="ECO:0000313" key="5">
    <source>
        <dbReference type="EMBL" id="RWS09849.1"/>
    </source>
</evidence>
<dbReference type="Pfam" id="PF03099">
    <property type="entry name" value="BPL_LplA_LipB"/>
    <property type="match status" value="1"/>
</dbReference>
<proteinExistence type="inferred from homology"/>
<protein>
    <submittedName>
        <fullName evidence="7">Biotin--protein ligase-like protein</fullName>
    </submittedName>
</protein>
<dbReference type="InterPro" id="IPR004408">
    <property type="entry name" value="Biotin_CoA_COase_ligase"/>
</dbReference>
<dbReference type="Gene3D" id="3.30.930.10">
    <property type="entry name" value="Bira Bifunctional Protein, Domain 2"/>
    <property type="match status" value="1"/>
</dbReference>
<feature type="domain" description="BPL/LPL catalytic" evidence="4">
    <location>
        <begin position="296"/>
        <end position="493"/>
    </location>
</feature>
<dbReference type="GO" id="GO:0005737">
    <property type="term" value="C:cytoplasm"/>
    <property type="evidence" value="ECO:0007669"/>
    <property type="project" value="TreeGrafter"/>
</dbReference>
<dbReference type="EMBL" id="NCKU01001777">
    <property type="protein sequence ID" value="RWS11287.1"/>
    <property type="molecule type" value="Genomic_DNA"/>
</dbReference>
<evidence type="ECO:0000259" key="4">
    <source>
        <dbReference type="PROSITE" id="PS51733"/>
    </source>
</evidence>
<accession>A0A3S3P3I6</accession>
<dbReference type="InterPro" id="IPR004143">
    <property type="entry name" value="BPL_LPL_catalytic"/>
</dbReference>
<dbReference type="PROSITE" id="PS51733">
    <property type="entry name" value="BPL_LPL_CATALYTIC"/>
    <property type="match status" value="1"/>
</dbReference>
<evidence type="ECO:0000256" key="2">
    <source>
        <dbReference type="ARBA" id="ARBA00022598"/>
    </source>
</evidence>
<dbReference type="SUPFAM" id="SSF55681">
    <property type="entry name" value="Class II aaRS and biotin synthetases"/>
    <property type="match status" value="1"/>
</dbReference>
<gene>
    <name evidence="5" type="ORF">B4U79_07008</name>
    <name evidence="6" type="ORF">B4U79_07278</name>
    <name evidence="7" type="ORF">B4U79_14326</name>
</gene>
<dbReference type="EMBL" id="NCKU01002317">
    <property type="protein sequence ID" value="RWS09849.1"/>
    <property type="molecule type" value="Genomic_DNA"/>
</dbReference>